<dbReference type="EMBL" id="CP126661">
    <property type="protein sequence ID" value="WKA02921.1"/>
    <property type="molecule type" value="Genomic_DNA"/>
</dbReference>
<sequence length="404" mass="47942">MMPALKVRNPERKNVEESHMDEIETKSWLDLPQDLIFSMMERLYVADRVRLRAVCKDWHLQPNRGIKAIDKLPWTMEYKWRNPKSISFWSVCKLYEPLHHNRRLSYMVEKGRMRGRKNFAKAEVRASRYSWVLFYKDDYWQGKFFFFNPFTKEVIFLPCLESLVSEFATFSLTPTSPHCFVFVPYERNCNEISINIYNHADKTWKTHDLVANDHPLGTLKAVGYMEGTFYCHFSSFHLAAFNIVDQELSLVMTTCPAMDHLDDSLFNYFSRSYLLECEGDLLLVYLFESLLCWHQLYVLKLDWSRNEWVRVSRLGGRAMFLGETSFYVSAGGETEIIANRIYYHHDGVPEFQTLDLCSFDEYDSRDHDYLTWQKEKKREAGNAKIYGYCRKSLKTIWIQPPQDS</sequence>
<dbReference type="InterPro" id="IPR036047">
    <property type="entry name" value="F-box-like_dom_sf"/>
</dbReference>
<dbReference type="Pfam" id="PF03478">
    <property type="entry name" value="Beta-prop_KIB1-4"/>
    <property type="match status" value="1"/>
</dbReference>
<dbReference type="Proteomes" id="UP001227230">
    <property type="component" value="Chromosome 14"/>
</dbReference>
<dbReference type="InterPro" id="IPR005174">
    <property type="entry name" value="KIB1-4_b-propeller"/>
</dbReference>
<feature type="domain" description="KIB1-4 beta-propeller" evidence="1">
    <location>
        <begin position="118"/>
        <end position="359"/>
    </location>
</feature>
<accession>A0ABY9D8F4</accession>
<dbReference type="SUPFAM" id="SSF81383">
    <property type="entry name" value="F-box domain"/>
    <property type="match status" value="1"/>
</dbReference>
<name>A0ABY9D8F4_VITVI</name>
<evidence type="ECO:0000313" key="3">
    <source>
        <dbReference type="Proteomes" id="UP001227230"/>
    </source>
</evidence>
<organism evidence="2 3">
    <name type="scientific">Vitis vinifera</name>
    <name type="common">Grape</name>
    <dbReference type="NCBI Taxonomy" id="29760"/>
    <lineage>
        <taxon>Eukaryota</taxon>
        <taxon>Viridiplantae</taxon>
        <taxon>Streptophyta</taxon>
        <taxon>Embryophyta</taxon>
        <taxon>Tracheophyta</taxon>
        <taxon>Spermatophyta</taxon>
        <taxon>Magnoliopsida</taxon>
        <taxon>eudicotyledons</taxon>
        <taxon>Gunneridae</taxon>
        <taxon>Pentapetalae</taxon>
        <taxon>rosids</taxon>
        <taxon>Vitales</taxon>
        <taxon>Vitaceae</taxon>
        <taxon>Viteae</taxon>
        <taxon>Vitis</taxon>
    </lineage>
</organism>
<reference evidence="2 3" key="1">
    <citation type="journal article" date="2023" name="Hortic Res">
        <title>The complete reference genome for grapevine (Vitis vinifera L.) genetics and breeding.</title>
        <authorList>
            <person name="Shi X."/>
            <person name="Cao S."/>
            <person name="Wang X."/>
            <person name="Huang S."/>
            <person name="Wang Y."/>
            <person name="Liu Z."/>
            <person name="Liu W."/>
            <person name="Leng X."/>
            <person name="Peng Y."/>
            <person name="Wang N."/>
            <person name="Wang Y."/>
            <person name="Ma Z."/>
            <person name="Xu X."/>
            <person name="Zhang F."/>
            <person name="Xue H."/>
            <person name="Zhong H."/>
            <person name="Wang Y."/>
            <person name="Zhang K."/>
            <person name="Velt A."/>
            <person name="Avia K."/>
            <person name="Holtgrawe D."/>
            <person name="Grimplet J."/>
            <person name="Matus J.T."/>
            <person name="Ware D."/>
            <person name="Wu X."/>
            <person name="Wang H."/>
            <person name="Liu C."/>
            <person name="Fang Y."/>
            <person name="Rustenholz C."/>
            <person name="Cheng Z."/>
            <person name="Xiao H."/>
            <person name="Zhou Y."/>
        </authorList>
    </citation>
    <scope>NUCLEOTIDE SEQUENCE [LARGE SCALE GENOMIC DNA]</scope>
    <source>
        <strain evidence="3">cv. Pinot noir / PN40024</strain>
        <tissue evidence="2">Leaf</tissue>
    </source>
</reference>
<dbReference type="PANTHER" id="PTHR33127:SF5">
    <property type="entry name" value="TRANSMEMBRANE PROTEIN"/>
    <property type="match status" value="1"/>
</dbReference>
<protein>
    <recommendedName>
        <fullName evidence="1">KIB1-4 beta-propeller domain-containing protein</fullName>
    </recommendedName>
</protein>
<dbReference type="PANTHER" id="PTHR33127">
    <property type="entry name" value="TRANSMEMBRANE PROTEIN"/>
    <property type="match status" value="1"/>
</dbReference>
<evidence type="ECO:0000313" key="2">
    <source>
        <dbReference type="EMBL" id="WKA02921.1"/>
    </source>
</evidence>
<keyword evidence="3" id="KW-1185">Reference proteome</keyword>
<proteinExistence type="predicted"/>
<gene>
    <name evidence="2" type="ORF">VitviT2T_021068</name>
</gene>
<evidence type="ECO:0000259" key="1">
    <source>
        <dbReference type="Pfam" id="PF03478"/>
    </source>
</evidence>